<organism evidence="2 4">
    <name type="scientific">Phytophthora nicotianae P1976</name>
    <dbReference type="NCBI Taxonomy" id="1317066"/>
    <lineage>
        <taxon>Eukaryota</taxon>
        <taxon>Sar</taxon>
        <taxon>Stramenopiles</taxon>
        <taxon>Oomycota</taxon>
        <taxon>Peronosporomycetes</taxon>
        <taxon>Peronosporales</taxon>
        <taxon>Peronosporaceae</taxon>
        <taxon>Phytophthora</taxon>
    </lineage>
</organism>
<gene>
    <name evidence="3" type="ORF">F444_06926</name>
    <name evidence="2" type="ORF">F444_06931</name>
</gene>
<evidence type="ECO:0000313" key="2">
    <source>
        <dbReference type="EMBL" id="ETO77941.1"/>
    </source>
</evidence>
<dbReference type="AlphaFoldDB" id="A0A081AGD0"/>
<protein>
    <submittedName>
        <fullName evidence="2">Uncharacterized protein</fullName>
    </submittedName>
</protein>
<comment type="caution">
    <text evidence="2">The sequence shown here is derived from an EMBL/GenBank/DDBJ whole genome shotgun (WGS) entry which is preliminary data.</text>
</comment>
<dbReference type="EMBL" id="ANJA01001239">
    <property type="protein sequence ID" value="ETO77941.1"/>
    <property type="molecule type" value="Genomic_DNA"/>
</dbReference>
<feature type="compositionally biased region" description="Basic residues" evidence="1">
    <location>
        <begin position="8"/>
        <end position="17"/>
    </location>
</feature>
<evidence type="ECO:0000256" key="1">
    <source>
        <dbReference type="SAM" id="MobiDB-lite"/>
    </source>
</evidence>
<evidence type="ECO:0000313" key="4">
    <source>
        <dbReference type="Proteomes" id="UP000028582"/>
    </source>
</evidence>
<dbReference type="EMBL" id="ANJA01001236">
    <property type="protein sequence ID" value="ETO77954.1"/>
    <property type="molecule type" value="Genomic_DNA"/>
</dbReference>
<feature type="compositionally biased region" description="Basic and acidic residues" evidence="1">
    <location>
        <begin position="18"/>
        <end position="40"/>
    </location>
</feature>
<reference evidence="2 4" key="1">
    <citation type="submission" date="2013-11" db="EMBL/GenBank/DDBJ databases">
        <title>The Genome Sequence of Phytophthora parasitica P1976.</title>
        <authorList>
            <consortium name="The Broad Institute Genomics Platform"/>
            <person name="Russ C."/>
            <person name="Tyler B."/>
            <person name="Panabieres F."/>
            <person name="Shan W."/>
            <person name="Tripathy S."/>
            <person name="Grunwald N."/>
            <person name="Machado M."/>
            <person name="Johnson C.S."/>
            <person name="Walker B."/>
            <person name="Young S."/>
            <person name="Zeng Q."/>
            <person name="Gargeya S."/>
            <person name="Fitzgerald M."/>
            <person name="Haas B."/>
            <person name="Abouelleil A."/>
            <person name="Allen A.W."/>
            <person name="Alvarado L."/>
            <person name="Arachchi H.M."/>
            <person name="Berlin A.M."/>
            <person name="Chapman S.B."/>
            <person name="Gainer-Dewar J."/>
            <person name="Goldberg J."/>
            <person name="Griggs A."/>
            <person name="Gujja S."/>
            <person name="Hansen M."/>
            <person name="Howarth C."/>
            <person name="Imamovic A."/>
            <person name="Ireland A."/>
            <person name="Larimer J."/>
            <person name="McCowan C."/>
            <person name="Murphy C."/>
            <person name="Pearson M."/>
            <person name="Poon T.W."/>
            <person name="Priest M."/>
            <person name="Roberts A."/>
            <person name="Saif S."/>
            <person name="Shea T."/>
            <person name="Sisk P."/>
            <person name="Sykes S."/>
            <person name="Wortman J."/>
            <person name="Nusbaum C."/>
            <person name="Birren B."/>
        </authorList>
    </citation>
    <scope>NUCLEOTIDE SEQUENCE [LARGE SCALE GENOMIC DNA]</scope>
    <source>
        <strain evidence="2 4">P1976</strain>
    </source>
</reference>
<proteinExistence type="predicted"/>
<feature type="region of interest" description="Disordered" evidence="1">
    <location>
        <begin position="1"/>
        <end position="40"/>
    </location>
</feature>
<dbReference type="Proteomes" id="UP000028582">
    <property type="component" value="Unassembled WGS sequence"/>
</dbReference>
<evidence type="ECO:0000313" key="3">
    <source>
        <dbReference type="EMBL" id="ETO77954.1"/>
    </source>
</evidence>
<name>A0A081AGD0_PHYNI</name>
<sequence>MAPQRSYPKSKKRRAISKAKELGVRPAAKELDIPRRDLRG</sequence>
<accession>A0A081AGD0</accession>